<reference evidence="2 3" key="1">
    <citation type="journal article" date="2020" name="IScience">
        <title>Genome Sequencing of the Endangered Kingdonia uniflora (Circaeasteraceae, Ranunculales) Reveals Potential Mechanisms of Evolutionary Specialization.</title>
        <authorList>
            <person name="Sun Y."/>
            <person name="Deng T."/>
            <person name="Zhang A."/>
            <person name="Moore M.J."/>
            <person name="Landis J.B."/>
            <person name="Lin N."/>
            <person name="Zhang H."/>
            <person name="Zhang X."/>
            <person name="Huang J."/>
            <person name="Zhang X."/>
            <person name="Sun H."/>
            <person name="Wang H."/>
        </authorList>
    </citation>
    <scope>NUCLEOTIDE SEQUENCE [LARGE SCALE GENOMIC DNA]</scope>
    <source>
        <strain evidence="2">TB1705</strain>
        <tissue evidence="2">Leaf</tissue>
    </source>
</reference>
<sequence length="211" mass="25039">MKLQRLKVEIKIWKQQALDNTVHNKKELEREILKYQIQQEDDETDDILYTQMLIKTKELELIEEKEEEEAWAQLLHAKFHTTSGERIQYHKRSSVWPGIKHADDITKPFIGWIIGKGTDIEFWRESWAYDIPLREHIDLPHDLWKKCTARVSDFKNAEGWNFPSDISLVFLAMGIDINNIPCNLSVEDIQIWKPDVHGDFSVKFTFECTRK</sequence>
<organism evidence="2 3">
    <name type="scientific">Kingdonia uniflora</name>
    <dbReference type="NCBI Taxonomy" id="39325"/>
    <lineage>
        <taxon>Eukaryota</taxon>
        <taxon>Viridiplantae</taxon>
        <taxon>Streptophyta</taxon>
        <taxon>Embryophyta</taxon>
        <taxon>Tracheophyta</taxon>
        <taxon>Spermatophyta</taxon>
        <taxon>Magnoliopsida</taxon>
        <taxon>Ranunculales</taxon>
        <taxon>Circaeasteraceae</taxon>
        <taxon>Kingdonia</taxon>
    </lineage>
</organism>
<feature type="coiled-coil region" evidence="1">
    <location>
        <begin position="18"/>
        <end position="45"/>
    </location>
</feature>
<dbReference type="Proteomes" id="UP000541444">
    <property type="component" value="Unassembled WGS sequence"/>
</dbReference>
<dbReference type="OrthoDB" id="1938625at2759"/>
<gene>
    <name evidence="2" type="ORF">GIB67_011480</name>
</gene>
<accession>A0A7J7NLM9</accession>
<dbReference type="EMBL" id="JACGCM010000704">
    <property type="protein sequence ID" value="KAF6168095.1"/>
    <property type="molecule type" value="Genomic_DNA"/>
</dbReference>
<keyword evidence="1" id="KW-0175">Coiled coil</keyword>
<evidence type="ECO:0000313" key="2">
    <source>
        <dbReference type="EMBL" id="KAF6168095.1"/>
    </source>
</evidence>
<proteinExistence type="predicted"/>
<dbReference type="AlphaFoldDB" id="A0A7J7NLM9"/>
<protein>
    <submittedName>
        <fullName evidence="2">Uncharacterized protein</fullName>
    </submittedName>
</protein>
<name>A0A7J7NLM9_9MAGN</name>
<evidence type="ECO:0000256" key="1">
    <source>
        <dbReference type="SAM" id="Coils"/>
    </source>
</evidence>
<evidence type="ECO:0000313" key="3">
    <source>
        <dbReference type="Proteomes" id="UP000541444"/>
    </source>
</evidence>
<keyword evidence="3" id="KW-1185">Reference proteome</keyword>
<comment type="caution">
    <text evidence="2">The sequence shown here is derived from an EMBL/GenBank/DDBJ whole genome shotgun (WGS) entry which is preliminary data.</text>
</comment>